<evidence type="ECO:0000313" key="6">
    <source>
        <dbReference type="EMBL" id="CAB3250347.1"/>
    </source>
</evidence>
<dbReference type="OrthoDB" id="7442179at2759"/>
<evidence type="ECO:0000256" key="3">
    <source>
        <dbReference type="ARBA" id="ARBA00022833"/>
    </source>
</evidence>
<evidence type="ECO:0000259" key="5">
    <source>
        <dbReference type="Pfam" id="PF04500"/>
    </source>
</evidence>
<reference evidence="6 7" key="1">
    <citation type="submission" date="2020-04" db="EMBL/GenBank/DDBJ databases">
        <authorList>
            <person name="Wallbank WR R."/>
            <person name="Pardo Diaz C."/>
            <person name="Kozak K."/>
            <person name="Martin S."/>
            <person name="Jiggins C."/>
            <person name="Moest M."/>
            <person name="Warren A I."/>
            <person name="Byers J.R.P. K."/>
            <person name="Montejo-Kovacevich G."/>
            <person name="Yen C E."/>
        </authorList>
    </citation>
    <scope>NUCLEOTIDE SEQUENCE [LARGE SCALE GENOMIC DNA]</scope>
</reference>
<dbReference type="AlphaFoldDB" id="A0A8S1AT36"/>
<keyword evidence="3" id="KW-0862">Zinc</keyword>
<organism evidence="6 7">
    <name type="scientific">Arctia plantaginis</name>
    <name type="common">Wood tiger moth</name>
    <name type="synonym">Phalaena plantaginis</name>
    <dbReference type="NCBI Taxonomy" id="874455"/>
    <lineage>
        <taxon>Eukaryota</taxon>
        <taxon>Metazoa</taxon>
        <taxon>Ecdysozoa</taxon>
        <taxon>Arthropoda</taxon>
        <taxon>Hexapoda</taxon>
        <taxon>Insecta</taxon>
        <taxon>Pterygota</taxon>
        <taxon>Neoptera</taxon>
        <taxon>Endopterygota</taxon>
        <taxon>Lepidoptera</taxon>
        <taxon>Glossata</taxon>
        <taxon>Ditrysia</taxon>
        <taxon>Noctuoidea</taxon>
        <taxon>Erebidae</taxon>
        <taxon>Arctiinae</taxon>
        <taxon>Arctia</taxon>
    </lineage>
</organism>
<feature type="compositionally biased region" description="Low complexity" evidence="4">
    <location>
        <begin position="136"/>
        <end position="145"/>
    </location>
</feature>
<dbReference type="Pfam" id="PF04500">
    <property type="entry name" value="FLYWCH"/>
    <property type="match status" value="1"/>
</dbReference>
<sequence>MRHRLLFDIEALDSAGGERPLFIQTDKGYWNLVYGGHKYTLLQREGPIKRWRCTKRAYRGCRVTLQTKDNDIVAVYNDHNHPPHKSFVKESILEQGILKTEDLSKADISSEFDVESDDGVDDPIFRHRLRSTDSTLSASYSSSSTPVLRTCSQPSHSENISPKLQSSNSSKNTCKFSL</sequence>
<dbReference type="InterPro" id="IPR007588">
    <property type="entry name" value="Znf_FLYWCH"/>
</dbReference>
<keyword evidence="1" id="KW-0479">Metal-binding</keyword>
<evidence type="ECO:0000313" key="7">
    <source>
        <dbReference type="Proteomes" id="UP000494256"/>
    </source>
</evidence>
<name>A0A8S1AT36_ARCPL</name>
<accession>A0A8S1AT36</accession>
<dbReference type="Proteomes" id="UP000494256">
    <property type="component" value="Unassembled WGS sequence"/>
</dbReference>
<keyword evidence="2" id="KW-0863">Zinc-finger</keyword>
<evidence type="ECO:0000256" key="1">
    <source>
        <dbReference type="ARBA" id="ARBA00022723"/>
    </source>
</evidence>
<feature type="compositionally biased region" description="Polar residues" evidence="4">
    <location>
        <begin position="146"/>
        <end position="178"/>
    </location>
</feature>
<feature type="region of interest" description="Disordered" evidence="4">
    <location>
        <begin position="136"/>
        <end position="178"/>
    </location>
</feature>
<evidence type="ECO:0000256" key="2">
    <source>
        <dbReference type="ARBA" id="ARBA00022771"/>
    </source>
</evidence>
<proteinExistence type="predicted"/>
<gene>
    <name evidence="6" type="ORF">APLA_LOCUS13065</name>
</gene>
<protein>
    <recommendedName>
        <fullName evidence="5">FLYWCH-type domain-containing protein</fullName>
    </recommendedName>
</protein>
<dbReference type="Gene3D" id="2.20.25.240">
    <property type="match status" value="1"/>
</dbReference>
<dbReference type="GO" id="GO:0008270">
    <property type="term" value="F:zinc ion binding"/>
    <property type="evidence" value="ECO:0007669"/>
    <property type="project" value="UniProtKB-KW"/>
</dbReference>
<dbReference type="EMBL" id="CADEBD010000348">
    <property type="protein sequence ID" value="CAB3250347.1"/>
    <property type="molecule type" value="Genomic_DNA"/>
</dbReference>
<feature type="domain" description="FLYWCH-type" evidence="5">
    <location>
        <begin position="22"/>
        <end position="81"/>
    </location>
</feature>
<evidence type="ECO:0000256" key="4">
    <source>
        <dbReference type="SAM" id="MobiDB-lite"/>
    </source>
</evidence>
<comment type="caution">
    <text evidence="6">The sequence shown here is derived from an EMBL/GenBank/DDBJ whole genome shotgun (WGS) entry which is preliminary data.</text>
</comment>